<dbReference type="Proteomes" id="UP000199568">
    <property type="component" value="Unassembled WGS sequence"/>
</dbReference>
<proteinExistence type="predicted"/>
<name>A0A1I0E028_9FIRM</name>
<protein>
    <submittedName>
        <fullName evidence="1">PD-(D/E)XK nuclease superfamily protein</fullName>
    </submittedName>
</protein>
<dbReference type="EMBL" id="FOHU01000009">
    <property type="protein sequence ID" value="SET37491.1"/>
    <property type="molecule type" value="Genomic_DNA"/>
</dbReference>
<evidence type="ECO:0000313" key="2">
    <source>
        <dbReference type="Proteomes" id="UP000199568"/>
    </source>
</evidence>
<dbReference type="Pfam" id="PF04411">
    <property type="entry name" value="PDDEXK_7"/>
    <property type="match status" value="1"/>
</dbReference>
<dbReference type="RefSeq" id="WP_170834778.1">
    <property type="nucleotide sequence ID" value="NZ_FOHU01000009.1"/>
</dbReference>
<accession>A0A1I0E028</accession>
<evidence type="ECO:0000313" key="1">
    <source>
        <dbReference type="EMBL" id="SET37491.1"/>
    </source>
</evidence>
<organism evidence="1 2">
    <name type="scientific">Natronincola peptidivorans</name>
    <dbReference type="NCBI Taxonomy" id="426128"/>
    <lineage>
        <taxon>Bacteria</taxon>
        <taxon>Bacillati</taxon>
        <taxon>Bacillota</taxon>
        <taxon>Clostridia</taxon>
        <taxon>Peptostreptococcales</taxon>
        <taxon>Natronincolaceae</taxon>
        <taxon>Natronincola</taxon>
    </lineage>
</organism>
<keyword evidence="2" id="KW-1185">Reference proteome</keyword>
<sequence>MNNNDYSRFLKGSLDLIITDNMQVREFIDDFFDKSLQEIDPEQVNLNYILWAIKGIDMVSHLYPKKGIYFIRNIIDSLKYTRQKSYKYSKHLIGGKLDKKYVSRLLKSGKDINKIQEFRLIVKEKNYDDYYNLYFAASLMTLVKDLQGIIKDANNIPEVKELKVYKKIYGVYLKLIHLLNDEIIQDLVLQVKGDINQKHLQLMMQKTYKKLPKEYRVFYTWFNKFKNKEKYDFLKLDSITVDKVFEYYVLKSIKLFLEKNNYQREKQRFLMYNSKGPIFEFINGKSKIDVYFQNSSQLKTGDYIQIRYDEETEHYKKTKPMTGIPDVILVIKKEAARKVILMDAKYKTNFDNSNDRYKMLGYLKNFKLEDAPCILLYYNKEIETVSNTTKLYINKTNNPSLDNNSNAIEIEELNLDNMVLSHLFKELEDLDKDKSFKELFNKSLTL</sequence>
<reference evidence="1 2" key="1">
    <citation type="submission" date="2016-10" db="EMBL/GenBank/DDBJ databases">
        <authorList>
            <person name="de Groot N.N."/>
        </authorList>
    </citation>
    <scope>NUCLEOTIDE SEQUENCE [LARGE SCALE GENOMIC DNA]</scope>
    <source>
        <strain evidence="1 2">DSM 18979</strain>
    </source>
</reference>
<dbReference type="AlphaFoldDB" id="A0A1I0E028"/>
<dbReference type="STRING" id="426128.SAMN05660297_02203"/>
<gene>
    <name evidence="1" type="ORF">SAMN05660297_02203</name>
</gene>
<dbReference type="InterPro" id="IPR007505">
    <property type="entry name" value="PDDEXK_7"/>
</dbReference>